<reference evidence="3 4" key="1">
    <citation type="submission" date="2020-03" db="EMBL/GenBank/DDBJ databases">
        <title>Screen low temperature-resistant strains for efficient degradation of petroleum hydrocarbons under the low temperature.</title>
        <authorList>
            <person name="Wang Y."/>
            <person name="Chen J."/>
        </authorList>
    </citation>
    <scope>NUCLEOTIDE SEQUENCE [LARGE SCALE GENOMIC DNA]</scope>
    <source>
        <strain evidence="3 4">KB1</strain>
    </source>
</reference>
<dbReference type="Proteomes" id="UP000502345">
    <property type="component" value="Chromosome"/>
</dbReference>
<sequence length="329" mass="35923">MLLDEEQLAAHEALDALRARISGGEVGGGIYLWGSVGRGKTMLMDEFYESIRVGKQRIHFHRFFADLHSRAHELGSMGAALDHVVDGIRVLCFDEFHIDDVADAMFMARVLDTIVAKGVTVVVTSNVPPTDLLPNPLFHEQFVPSIELIERTLEVIELGGSVDYRTAGQPGAGDYRFATGEFLVGSGITWPSGESVELTIGTRTLECSAIRDGVVWFDFEVLCAGSTSAADYLELASRFDDWVIFGVPVLAEASEFALRRFGNVVDVLYDVDARLTVYAAAGVEDVAGSLRDVPGLARLYSRLSLLARTEMDSVNGDGQRQLRSSVNSR</sequence>
<dbReference type="GO" id="GO:0032153">
    <property type="term" value="C:cell division site"/>
    <property type="evidence" value="ECO:0007669"/>
    <property type="project" value="TreeGrafter"/>
</dbReference>
<dbReference type="GO" id="GO:0005524">
    <property type="term" value="F:ATP binding"/>
    <property type="evidence" value="ECO:0007669"/>
    <property type="project" value="UniProtKB-KW"/>
</dbReference>
<dbReference type="EMBL" id="CP050124">
    <property type="protein sequence ID" value="QIP38109.1"/>
    <property type="molecule type" value="Genomic_DNA"/>
</dbReference>
<evidence type="ECO:0000313" key="4">
    <source>
        <dbReference type="Proteomes" id="UP000502345"/>
    </source>
</evidence>
<protein>
    <submittedName>
        <fullName evidence="3">Cell division protein ZapE</fullName>
    </submittedName>
</protein>
<dbReference type="SUPFAM" id="SSF52540">
    <property type="entry name" value="P-loop containing nucleoside triphosphate hydrolases"/>
    <property type="match status" value="1"/>
</dbReference>
<dbReference type="GO" id="GO:0051301">
    <property type="term" value="P:cell division"/>
    <property type="evidence" value="ECO:0007669"/>
    <property type="project" value="UniProtKB-KW"/>
</dbReference>
<organism evidence="3 4">
    <name type="scientific">Rhodococcus erythropolis</name>
    <name type="common">Arthrobacter picolinophilus</name>
    <dbReference type="NCBI Taxonomy" id="1833"/>
    <lineage>
        <taxon>Bacteria</taxon>
        <taxon>Bacillati</taxon>
        <taxon>Actinomycetota</taxon>
        <taxon>Actinomycetes</taxon>
        <taxon>Mycobacteriales</taxon>
        <taxon>Nocardiaceae</taxon>
        <taxon>Rhodococcus</taxon>
        <taxon>Rhodococcus erythropolis group</taxon>
    </lineage>
</organism>
<evidence type="ECO:0000256" key="1">
    <source>
        <dbReference type="ARBA" id="ARBA00022741"/>
    </source>
</evidence>
<dbReference type="GO" id="GO:0016887">
    <property type="term" value="F:ATP hydrolysis activity"/>
    <property type="evidence" value="ECO:0007669"/>
    <property type="project" value="InterPro"/>
</dbReference>
<dbReference type="PANTHER" id="PTHR12169">
    <property type="entry name" value="ATPASE N2B"/>
    <property type="match status" value="1"/>
</dbReference>
<dbReference type="RefSeq" id="WP_166501820.1">
    <property type="nucleotide sequence ID" value="NZ_CP050124.1"/>
</dbReference>
<dbReference type="Pfam" id="PF03969">
    <property type="entry name" value="AFG1_ATPase"/>
    <property type="match status" value="1"/>
</dbReference>
<dbReference type="GO" id="GO:0005737">
    <property type="term" value="C:cytoplasm"/>
    <property type="evidence" value="ECO:0007669"/>
    <property type="project" value="TreeGrafter"/>
</dbReference>
<dbReference type="AlphaFoldDB" id="A0A6G9CMM3"/>
<dbReference type="InterPro" id="IPR027417">
    <property type="entry name" value="P-loop_NTPase"/>
</dbReference>
<keyword evidence="3" id="KW-0131">Cell cycle</keyword>
<evidence type="ECO:0000313" key="3">
    <source>
        <dbReference type="EMBL" id="QIP38109.1"/>
    </source>
</evidence>
<dbReference type="InterPro" id="IPR005654">
    <property type="entry name" value="ATPase_AFG1-like"/>
</dbReference>
<evidence type="ECO:0000256" key="2">
    <source>
        <dbReference type="ARBA" id="ARBA00022840"/>
    </source>
</evidence>
<accession>A0A6G9CMM3</accession>
<keyword evidence="3" id="KW-0132">Cell division</keyword>
<dbReference type="NCBIfam" id="NF040713">
    <property type="entry name" value="ZapE"/>
    <property type="match status" value="1"/>
</dbReference>
<dbReference type="Gene3D" id="3.40.50.300">
    <property type="entry name" value="P-loop containing nucleotide triphosphate hydrolases"/>
    <property type="match status" value="1"/>
</dbReference>
<keyword evidence="2" id="KW-0067">ATP-binding</keyword>
<gene>
    <name evidence="3" type="ORF">G9444_0865</name>
</gene>
<keyword evidence="1" id="KW-0547">Nucleotide-binding</keyword>
<proteinExistence type="predicted"/>
<dbReference type="PANTHER" id="PTHR12169:SF6">
    <property type="entry name" value="AFG1-LIKE ATPASE"/>
    <property type="match status" value="1"/>
</dbReference>
<name>A0A6G9CMM3_RHOER</name>